<reference evidence="2 3" key="1">
    <citation type="journal article" date="2021" name="Elife">
        <title>Chloroplast acquisition without the gene transfer in kleptoplastic sea slugs, Plakobranchus ocellatus.</title>
        <authorList>
            <person name="Maeda T."/>
            <person name="Takahashi S."/>
            <person name="Yoshida T."/>
            <person name="Shimamura S."/>
            <person name="Takaki Y."/>
            <person name="Nagai Y."/>
            <person name="Toyoda A."/>
            <person name="Suzuki Y."/>
            <person name="Arimoto A."/>
            <person name="Ishii H."/>
            <person name="Satoh N."/>
            <person name="Nishiyama T."/>
            <person name="Hasebe M."/>
            <person name="Maruyama T."/>
            <person name="Minagawa J."/>
            <person name="Obokata J."/>
            <person name="Shigenobu S."/>
        </authorList>
    </citation>
    <scope>NUCLEOTIDE SEQUENCE [LARGE SCALE GENOMIC DNA]</scope>
</reference>
<dbReference type="PANTHER" id="PTHR13147">
    <property type="entry name" value="FOUR-JOINTED BOX PROTEIN 1"/>
    <property type="match status" value="1"/>
</dbReference>
<dbReference type="Proteomes" id="UP000762676">
    <property type="component" value="Unassembled WGS sequence"/>
</dbReference>
<dbReference type="PANTHER" id="PTHR13147:SF5">
    <property type="entry name" value="FOUR-JOINTED BOX PROTEIN 1"/>
    <property type="match status" value="1"/>
</dbReference>
<evidence type="ECO:0000313" key="3">
    <source>
        <dbReference type="Proteomes" id="UP000762676"/>
    </source>
</evidence>
<feature type="compositionally biased region" description="Basic residues" evidence="1">
    <location>
        <begin position="8"/>
        <end position="17"/>
    </location>
</feature>
<accession>A0AAV4J485</accession>
<comment type="caution">
    <text evidence="2">The sequence shown here is derived from an EMBL/GenBank/DDBJ whole genome shotgun (WGS) entry which is preliminary data.</text>
</comment>
<dbReference type="EMBL" id="BMAT01013663">
    <property type="protein sequence ID" value="GFS17609.1"/>
    <property type="molecule type" value="Genomic_DNA"/>
</dbReference>
<evidence type="ECO:0000256" key="1">
    <source>
        <dbReference type="SAM" id="MobiDB-lite"/>
    </source>
</evidence>
<feature type="region of interest" description="Disordered" evidence="1">
    <location>
        <begin position="1"/>
        <end position="26"/>
    </location>
</feature>
<dbReference type="AlphaFoldDB" id="A0AAV4J485"/>
<proteinExistence type="predicted"/>
<dbReference type="PRINTS" id="PR02072">
    <property type="entry name" value="4JOINTEDBOX1"/>
</dbReference>
<feature type="region of interest" description="Disordered" evidence="1">
    <location>
        <begin position="185"/>
        <end position="207"/>
    </location>
</feature>
<dbReference type="GO" id="GO:0005615">
    <property type="term" value="C:extracellular space"/>
    <property type="evidence" value="ECO:0007669"/>
    <property type="project" value="TreeGrafter"/>
</dbReference>
<protein>
    <submittedName>
        <fullName evidence="2">Four-jointed box protein 1</fullName>
    </submittedName>
</protein>
<keyword evidence="3" id="KW-1185">Reference proteome</keyword>
<sequence>MFEQKENKLKKRKRKEKQHGVSEKDADTWLSTVRSSSVQSVQAATWNKCGGAQNAYVTLKDGSRLCARSRTPQDRLVLGEVLSYWLSRRLGLDCVPPVTLTSSEFLLRQRPGDFRSQNLTWNIGQPIALTLWLDRIDSNPNVKVLMPQPILEAYRSGKPITAHDISRSIEKHEISWNRQQLSWNNGTNESIRPSSKTSAAEVTRNNTQSVPRSAGLKVKLRDLVILAQWGTMIIFDYLTGNYDRVASMQDGAERENDPHILEESIRNLRPSDRGAKLWLLDNESGLLDAYTVLYLKSSRSDKFLAYHEAMLRTVCVFQRGVIRAVNNLHAETVPHRALLRYAAERDKMVDKIARDEGFRLFKENIAQRLDNVVKWIKTCEGMLSVLK</sequence>
<name>A0AAV4J485_9GAST</name>
<dbReference type="InterPro" id="IPR024868">
    <property type="entry name" value="FJX1/FJ"/>
</dbReference>
<evidence type="ECO:0000313" key="2">
    <source>
        <dbReference type="EMBL" id="GFS17609.1"/>
    </source>
</evidence>
<organism evidence="2 3">
    <name type="scientific">Elysia marginata</name>
    <dbReference type="NCBI Taxonomy" id="1093978"/>
    <lineage>
        <taxon>Eukaryota</taxon>
        <taxon>Metazoa</taxon>
        <taxon>Spiralia</taxon>
        <taxon>Lophotrochozoa</taxon>
        <taxon>Mollusca</taxon>
        <taxon>Gastropoda</taxon>
        <taxon>Heterobranchia</taxon>
        <taxon>Euthyneura</taxon>
        <taxon>Panpulmonata</taxon>
        <taxon>Sacoglossa</taxon>
        <taxon>Placobranchoidea</taxon>
        <taxon>Plakobranchidae</taxon>
        <taxon>Elysia</taxon>
    </lineage>
</organism>
<dbReference type="GO" id="GO:0007267">
    <property type="term" value="P:cell-cell signaling"/>
    <property type="evidence" value="ECO:0007669"/>
    <property type="project" value="TreeGrafter"/>
</dbReference>
<gene>
    <name evidence="2" type="ORF">ElyMa_006825800</name>
</gene>